<dbReference type="InterPro" id="IPR013783">
    <property type="entry name" value="Ig-like_fold"/>
</dbReference>
<feature type="region of interest" description="Disordered" evidence="1">
    <location>
        <begin position="275"/>
        <end position="353"/>
    </location>
</feature>
<dbReference type="Pfam" id="PF00041">
    <property type="entry name" value="fn3"/>
    <property type="match status" value="1"/>
</dbReference>
<dbReference type="Gene3D" id="2.60.40.10">
    <property type="entry name" value="Immunoglobulins"/>
    <property type="match status" value="2"/>
</dbReference>
<feature type="compositionally biased region" description="Low complexity" evidence="1">
    <location>
        <begin position="291"/>
        <end position="312"/>
    </location>
</feature>
<feature type="domain" description="TLDc" evidence="3">
    <location>
        <begin position="782"/>
        <end position="918"/>
    </location>
</feature>
<gene>
    <name evidence="4" type="ORF">PAPYR_3250</name>
</gene>
<dbReference type="InterPro" id="IPR006571">
    <property type="entry name" value="TLDc_dom"/>
</dbReference>
<feature type="compositionally biased region" description="Low complexity" evidence="1">
    <location>
        <begin position="881"/>
        <end position="894"/>
    </location>
</feature>
<dbReference type="InterPro" id="IPR000315">
    <property type="entry name" value="Znf_B-box"/>
</dbReference>
<dbReference type="CDD" id="cd00063">
    <property type="entry name" value="FN3"/>
    <property type="match status" value="2"/>
</dbReference>
<feature type="domain" description="Fibronectin type-III" evidence="2">
    <location>
        <begin position="488"/>
        <end position="617"/>
    </location>
</feature>
<organism evidence="4 5">
    <name type="scientific">Paratrimastix pyriformis</name>
    <dbReference type="NCBI Taxonomy" id="342808"/>
    <lineage>
        <taxon>Eukaryota</taxon>
        <taxon>Metamonada</taxon>
        <taxon>Preaxostyla</taxon>
        <taxon>Paratrimastigidae</taxon>
        <taxon>Paratrimastix</taxon>
    </lineage>
</organism>
<dbReference type="InterPro" id="IPR036116">
    <property type="entry name" value="FN3_sf"/>
</dbReference>
<reference evidence="4" key="1">
    <citation type="journal article" date="2022" name="bioRxiv">
        <title>Genomics of Preaxostyla Flagellates Illuminates Evolutionary Transitions and the Path Towards Mitochondrial Loss.</title>
        <authorList>
            <person name="Novak L.V.F."/>
            <person name="Treitli S.C."/>
            <person name="Pyrih J."/>
            <person name="Halakuc P."/>
            <person name="Pipaliya S.V."/>
            <person name="Vacek V."/>
            <person name="Brzon O."/>
            <person name="Soukal P."/>
            <person name="Eme L."/>
            <person name="Dacks J.B."/>
            <person name="Karnkowska A."/>
            <person name="Elias M."/>
            <person name="Hampl V."/>
        </authorList>
    </citation>
    <scope>NUCLEOTIDE SEQUENCE</scope>
    <source>
        <strain evidence="4">RCP-MX</strain>
    </source>
</reference>
<feature type="compositionally biased region" description="Low complexity" evidence="1">
    <location>
        <begin position="961"/>
        <end position="988"/>
    </location>
</feature>
<dbReference type="InterPro" id="IPR050617">
    <property type="entry name" value="E3_ligase_FN3/SPRY"/>
</dbReference>
<feature type="region of interest" description="Disordered" evidence="1">
    <location>
        <begin position="881"/>
        <end position="1002"/>
    </location>
</feature>
<dbReference type="SMART" id="SM00584">
    <property type="entry name" value="TLDc"/>
    <property type="match status" value="1"/>
</dbReference>
<protein>
    <submittedName>
        <fullName evidence="4">Uncharacterized protein</fullName>
    </submittedName>
</protein>
<feature type="region of interest" description="Disordered" evidence="1">
    <location>
        <begin position="535"/>
        <end position="562"/>
    </location>
</feature>
<comment type="caution">
    <text evidence="4">The sequence shown here is derived from an EMBL/GenBank/DDBJ whole genome shotgun (WGS) entry which is preliminary data.</text>
</comment>
<sequence length="1124" mass="117010">MDSPRLQRPTGRYALRIASLLPPPSTQKEDISRKCCLCKESMATVICFECGEWILCDECSHYIHANELNRWHTVDPFMASRMPPPGTPSAPPSAVATPVTALSVLLASRVNLIHPRLCPRHVGVPHHQYCLDCMALACPHCLAPGGVHEGHRCVSFEAALPLVQQRLARRLPEMRQWRGRLGEALGEATRAREAVEGHRRAIVEPLRARFGQLRALLDRQESRMVAEVEADQAELRAGLEAHLAALQEHIGLLQKGDAAFVEVLARALPTPPDMAALGAAAPQQPPPPAGQAPGSPEAAEAAPGSSSGMAESDGNPPAPPRGGDANDNGDEASAEGGPECGQEPEPECGQELGPEGRLALGLEEARRLVEVPAPLLRPYPKVLPTEAAARAIEELVLDYPVDVGASEAVLEQRGVRPHQPTVVTLVARTAAGRPPSPPLMECPFEGGRFRVTLTATAVGEYRLHARRHGAEVPPLCPLRVLISDLPLIPAAPVCTQLGAYSLTLRWAPPHDNGVPVLGYRLLMCSGPNPNPAEPPTPCAGAGAGAGAGSTMPPGSPRGGGPCPATPARWREIFRGKALTRTLTNLRPARQYRFAVGAYSAVGDGGASADLLLSTLGPSSIARPAGRQEAASCSPCAAAAVWADVPLTPEPPLAADATPTAILIRWRAPPPNGVPVLGYRLMWVPPPGFVFAAPPPTLLPPEDPATAGAAQSQSAAPPSRAARRPASPLTRPPRAASGFRRGRGPHHGQAPAPGPLMGDSLLATGLEGYRELYRGPESQFTLGGLEPATRCRVKALFCAWLPPLAERWGLLYRGSRDGFTAEAFHSRCDGAHPTVTLIRSAAGAVFGGYTTVPWSAPPRAEGHADPAAFLFSIRRPRAPIRDPAAAATAPGSPRPTEGDTSTLMAGLPSLDELSIGLPGSPPPGSPPSWPSPAPGPATTPGGPPAGPAMLLPGGLGGGGPGSVTSTASLQQVRALSPAPPSSRASGAPGERPEGGPGGPDLDLVPAVDRIAPAREGDEPPDTGAPMRLMQNPALAGHAPAVVHYQGWGPSFGGHDLTVADRCEGRPSTADPGFVYCAPPGTIYRSPAARRFLAGSRLHFRTSEIEVYGPLPPMAGPGSPAAPGGR</sequence>
<dbReference type="CDD" id="cd19757">
    <property type="entry name" value="Bbox1"/>
    <property type="match status" value="1"/>
</dbReference>
<dbReference type="PANTHER" id="PTHR24099">
    <property type="entry name" value="E3 UBIQUITIN-PROTEIN LIGASE TRIM36-RELATED"/>
    <property type="match status" value="1"/>
</dbReference>
<dbReference type="SUPFAM" id="SSF49265">
    <property type="entry name" value="Fibronectin type III"/>
    <property type="match status" value="1"/>
</dbReference>
<dbReference type="Proteomes" id="UP001141327">
    <property type="component" value="Unassembled WGS sequence"/>
</dbReference>
<dbReference type="Pfam" id="PF07534">
    <property type="entry name" value="TLD"/>
    <property type="match status" value="1"/>
</dbReference>
<evidence type="ECO:0000259" key="2">
    <source>
        <dbReference type="PROSITE" id="PS50853"/>
    </source>
</evidence>
<dbReference type="SUPFAM" id="SSF57845">
    <property type="entry name" value="B-box zinc-binding domain"/>
    <property type="match status" value="1"/>
</dbReference>
<proteinExistence type="predicted"/>
<dbReference type="SMART" id="SM00060">
    <property type="entry name" value="FN3"/>
    <property type="match status" value="2"/>
</dbReference>
<name>A0ABQ8USA5_9EUKA</name>
<dbReference type="PROSITE" id="PS50853">
    <property type="entry name" value="FN3"/>
    <property type="match status" value="1"/>
</dbReference>
<evidence type="ECO:0000259" key="3">
    <source>
        <dbReference type="PROSITE" id="PS51886"/>
    </source>
</evidence>
<evidence type="ECO:0000256" key="1">
    <source>
        <dbReference type="SAM" id="MobiDB-lite"/>
    </source>
</evidence>
<dbReference type="SMART" id="SM00336">
    <property type="entry name" value="BBOX"/>
    <property type="match status" value="2"/>
</dbReference>
<evidence type="ECO:0000313" key="5">
    <source>
        <dbReference type="Proteomes" id="UP001141327"/>
    </source>
</evidence>
<accession>A0ABQ8USA5</accession>
<dbReference type="EMBL" id="JAPMOS010000012">
    <property type="protein sequence ID" value="KAJ4460607.1"/>
    <property type="molecule type" value="Genomic_DNA"/>
</dbReference>
<dbReference type="Gene3D" id="3.30.160.60">
    <property type="entry name" value="Classic Zinc Finger"/>
    <property type="match status" value="1"/>
</dbReference>
<dbReference type="InterPro" id="IPR003961">
    <property type="entry name" value="FN3_dom"/>
</dbReference>
<keyword evidence="5" id="KW-1185">Reference proteome</keyword>
<feature type="compositionally biased region" description="Low complexity" evidence="1">
    <location>
        <begin position="703"/>
        <end position="736"/>
    </location>
</feature>
<feature type="region of interest" description="Disordered" evidence="1">
    <location>
        <begin position="694"/>
        <end position="756"/>
    </location>
</feature>
<evidence type="ECO:0000313" key="4">
    <source>
        <dbReference type="EMBL" id="KAJ4460607.1"/>
    </source>
</evidence>
<feature type="compositionally biased region" description="Pro residues" evidence="1">
    <location>
        <begin position="918"/>
        <end position="945"/>
    </location>
</feature>
<dbReference type="PANTHER" id="PTHR24099:SF11">
    <property type="entry name" value="FIBRONECTIN TYPE III DOMAIN-CONTAINING 3BA-RELATED"/>
    <property type="match status" value="1"/>
</dbReference>
<dbReference type="PROSITE" id="PS51886">
    <property type="entry name" value="TLDC"/>
    <property type="match status" value="1"/>
</dbReference>